<dbReference type="RefSeq" id="XP_041164687.1">
    <property type="nucleotide sequence ID" value="XM_041312168.1"/>
</dbReference>
<sequence>MLRSVHSPWDPQDDLRSARSYAPHHTHFSSISEFPDSPSVYSHAYFSPDSRDIEPNISSYCYDGPDTSSQRRLSVSNSDYLDDHAASSLDLDDEDVASVLINTADATDDTENDDEDDDSSHRISVQGPKIRFHSRAPWETGEDTIDENDSDHSAMSTAFGKKVKSKATKADLMRHFGKSSSARPSAESTRSQLQSNGSFEIIAGNHSNSRGALYTLAQESFSTSSLTVPTSQRFPAPSLRNRHNFSLPRTTNYPPTTHYDEHTPEETQSATSSLREMGHISRPSSSTQDTPGPYSPVSEVTRGHERSDTVSSFHTSQCRLSHEDFVHPYANPDLVASYTPPRPAQFRSTFGHVSRSNSAATVIDSLSSRSGAFSSPITPDTSASSIPSRDHIPSTGMRVHGKDISPPITVLHSNDLNSAQCDQSTNLPSFHPPPVIEGVPGWNAYPPATVTLISLQEAQARERTRSATANVMVSSPSQVHETTSRVPFPEPDDSASIASTETSATGNFKRVRARSTSAGARAKGVLHSVVAASFHSKPERRGSEPDVANSSGQTLKHKKSGFMRLFNGREREKCRDKGRSPPPPVPPLHGVYSDYPHVGNEGSKSSLPTIPPRLSSLSSDAGSSTALNESSSDAEQELSPKLSSPSLKRVPPSLYISTGASNHSPLCTEPRPTDPAQSPQSGNKTPGRPQLGAIDFQALKLRPISTTFSSQFADIVAISEVEHAPELELDTPTSTISSVAALSPFTPGLSRPSDDKSSPVEQSLVIKTLQEQMIASKTAWQRQIWELQGQVKNLQAEIEDLHAVNEDNGYCEHCGRGGLRKEHEASNAGTKKIGVVDRPRGRTGDTARFVSRI</sequence>
<gene>
    <name evidence="3" type="ORF">HD556DRAFT_971076</name>
</gene>
<evidence type="ECO:0000313" key="4">
    <source>
        <dbReference type="Proteomes" id="UP000719766"/>
    </source>
</evidence>
<feature type="compositionally biased region" description="Low complexity" evidence="2">
    <location>
        <begin position="614"/>
        <end position="627"/>
    </location>
</feature>
<feature type="region of interest" description="Disordered" evidence="2">
    <location>
        <begin position="468"/>
        <end position="521"/>
    </location>
</feature>
<feature type="compositionally biased region" description="Low complexity" evidence="2">
    <location>
        <begin position="494"/>
        <end position="505"/>
    </location>
</feature>
<proteinExistence type="predicted"/>
<keyword evidence="1" id="KW-0175">Coiled coil</keyword>
<evidence type="ECO:0000256" key="1">
    <source>
        <dbReference type="SAM" id="Coils"/>
    </source>
</evidence>
<keyword evidence="4" id="KW-1185">Reference proteome</keyword>
<dbReference type="GeneID" id="64605932"/>
<name>A0A9P7DQY5_9AGAM</name>
<feature type="region of interest" description="Disordered" evidence="2">
    <location>
        <begin position="372"/>
        <end position="394"/>
    </location>
</feature>
<feature type="region of interest" description="Disordered" evidence="2">
    <location>
        <begin position="103"/>
        <end position="160"/>
    </location>
</feature>
<comment type="caution">
    <text evidence="3">The sequence shown here is derived from an EMBL/GenBank/DDBJ whole genome shotgun (WGS) entry which is preliminary data.</text>
</comment>
<feature type="compositionally biased region" description="Acidic residues" evidence="2">
    <location>
        <begin position="106"/>
        <end position="118"/>
    </location>
</feature>
<feature type="region of interest" description="Disordered" evidence="2">
    <location>
        <begin position="534"/>
        <end position="690"/>
    </location>
</feature>
<feature type="region of interest" description="Disordered" evidence="2">
    <location>
        <begin position="227"/>
        <end position="307"/>
    </location>
</feature>
<dbReference type="Proteomes" id="UP000719766">
    <property type="component" value="Unassembled WGS sequence"/>
</dbReference>
<feature type="compositionally biased region" description="Polar residues" evidence="2">
    <location>
        <begin position="675"/>
        <end position="684"/>
    </location>
</feature>
<feature type="coiled-coil region" evidence="1">
    <location>
        <begin position="777"/>
        <end position="804"/>
    </location>
</feature>
<dbReference type="EMBL" id="JABBWE010000008">
    <property type="protein sequence ID" value="KAG1800945.1"/>
    <property type="molecule type" value="Genomic_DNA"/>
</dbReference>
<feature type="compositionally biased region" description="Polar residues" evidence="2">
    <location>
        <begin position="468"/>
        <end position="485"/>
    </location>
</feature>
<feature type="region of interest" description="Disordered" evidence="2">
    <location>
        <begin position="1"/>
        <end position="21"/>
    </location>
</feature>
<feature type="compositionally biased region" description="Polar residues" evidence="2">
    <location>
        <begin position="655"/>
        <end position="665"/>
    </location>
</feature>
<protein>
    <submittedName>
        <fullName evidence="3">Uncharacterized protein</fullName>
    </submittedName>
</protein>
<accession>A0A9P7DQY5</accession>
<feature type="compositionally biased region" description="Polar residues" evidence="2">
    <location>
        <begin position="372"/>
        <end position="387"/>
    </location>
</feature>
<feature type="compositionally biased region" description="Basic and acidic residues" evidence="2">
    <location>
        <begin position="567"/>
        <end position="579"/>
    </location>
</feature>
<organism evidence="3 4">
    <name type="scientific">Suillus plorans</name>
    <dbReference type="NCBI Taxonomy" id="116603"/>
    <lineage>
        <taxon>Eukaryota</taxon>
        <taxon>Fungi</taxon>
        <taxon>Dikarya</taxon>
        <taxon>Basidiomycota</taxon>
        <taxon>Agaricomycotina</taxon>
        <taxon>Agaricomycetes</taxon>
        <taxon>Agaricomycetidae</taxon>
        <taxon>Boletales</taxon>
        <taxon>Suillineae</taxon>
        <taxon>Suillaceae</taxon>
        <taxon>Suillus</taxon>
    </lineage>
</organism>
<evidence type="ECO:0000313" key="3">
    <source>
        <dbReference type="EMBL" id="KAG1800945.1"/>
    </source>
</evidence>
<reference evidence="3" key="1">
    <citation type="journal article" date="2020" name="New Phytol.">
        <title>Comparative genomics reveals dynamic genome evolution in host specialist ectomycorrhizal fungi.</title>
        <authorList>
            <person name="Lofgren L.A."/>
            <person name="Nguyen N.H."/>
            <person name="Vilgalys R."/>
            <person name="Ruytinx J."/>
            <person name="Liao H.L."/>
            <person name="Branco S."/>
            <person name="Kuo A."/>
            <person name="LaButti K."/>
            <person name="Lipzen A."/>
            <person name="Andreopoulos W."/>
            <person name="Pangilinan J."/>
            <person name="Riley R."/>
            <person name="Hundley H."/>
            <person name="Na H."/>
            <person name="Barry K."/>
            <person name="Grigoriev I.V."/>
            <person name="Stajich J.E."/>
            <person name="Kennedy P.G."/>
        </authorList>
    </citation>
    <scope>NUCLEOTIDE SEQUENCE</scope>
    <source>
        <strain evidence="3">S12</strain>
    </source>
</reference>
<dbReference type="AlphaFoldDB" id="A0A9P7DQY5"/>
<feature type="compositionally biased region" description="Acidic residues" evidence="2">
    <location>
        <begin position="140"/>
        <end position="149"/>
    </location>
</feature>
<evidence type="ECO:0000256" key="2">
    <source>
        <dbReference type="SAM" id="MobiDB-lite"/>
    </source>
</evidence>
<dbReference type="OrthoDB" id="2565072at2759"/>
<feature type="compositionally biased region" description="Low complexity" evidence="2">
    <location>
        <begin position="639"/>
        <end position="654"/>
    </location>
</feature>